<dbReference type="Pfam" id="PF07120">
    <property type="entry name" value="DUF1376"/>
    <property type="match status" value="1"/>
</dbReference>
<evidence type="ECO:0008006" key="4">
    <source>
        <dbReference type="Google" id="ProtNLM"/>
    </source>
</evidence>
<dbReference type="EMBL" id="PNYB01000022">
    <property type="protein sequence ID" value="PMS19273.1"/>
    <property type="molecule type" value="Genomic_DNA"/>
</dbReference>
<protein>
    <recommendedName>
        <fullName evidence="4">DUF1376 domain-containing protein</fullName>
    </recommendedName>
</protein>
<accession>A0A2N7VQ47</accession>
<name>A0A2N7VQ47_9BURK</name>
<dbReference type="Proteomes" id="UP000235347">
    <property type="component" value="Unassembled WGS sequence"/>
</dbReference>
<gene>
    <name evidence="2" type="ORF">C0Z19_21825</name>
</gene>
<dbReference type="RefSeq" id="WP_102611921.1">
    <property type="nucleotide sequence ID" value="NZ_CADIKD010000002.1"/>
</dbReference>
<feature type="compositionally biased region" description="Basic and acidic residues" evidence="1">
    <location>
        <begin position="179"/>
        <end position="207"/>
    </location>
</feature>
<comment type="caution">
    <text evidence="2">The sequence shown here is derived from an EMBL/GenBank/DDBJ whole genome shotgun (WGS) entry which is preliminary data.</text>
</comment>
<dbReference type="AlphaFoldDB" id="A0A2N7VQ47"/>
<keyword evidence="3" id="KW-1185">Reference proteome</keyword>
<feature type="region of interest" description="Disordered" evidence="1">
    <location>
        <begin position="169"/>
        <end position="226"/>
    </location>
</feature>
<evidence type="ECO:0000313" key="3">
    <source>
        <dbReference type="Proteomes" id="UP000235347"/>
    </source>
</evidence>
<sequence>MIDLPQPLTPADCDLAGYRWMPLDVERVIDSDTFGLSTGDEFKTAFRLWAKSWKQVPAASLPNDDKLLAHLAGLEPATWKKRKAVALRGWILCSDGRLYHPVIAQKAIEAMDKREAYVEREQNQETRQQRYRERRRELFAVLRGRGIVVSKEAKMDELERLVASLQASPSVTQSVTGDVTRDVTHDASATAKEKDRTGQDSKPKPLEEQSPAQTKVAPPADDCSSPVSRSVEIAVYLRQRGVVGANSMNPNIATWGDDARVTNEILDAAISKARASLTEGAQLGPNYLAPVVADLLNPKPAKPVVKRFDDWDRTQEGIKRKARELGFGDGRQRESWDELKARCWDEIKRREAQGAAA</sequence>
<evidence type="ECO:0000256" key="1">
    <source>
        <dbReference type="SAM" id="MobiDB-lite"/>
    </source>
</evidence>
<organism evidence="2 3">
    <name type="scientific">Trinickia soli</name>
    <dbReference type="NCBI Taxonomy" id="380675"/>
    <lineage>
        <taxon>Bacteria</taxon>
        <taxon>Pseudomonadati</taxon>
        <taxon>Pseudomonadota</taxon>
        <taxon>Betaproteobacteria</taxon>
        <taxon>Burkholderiales</taxon>
        <taxon>Burkholderiaceae</taxon>
        <taxon>Trinickia</taxon>
    </lineage>
</organism>
<proteinExistence type="predicted"/>
<reference evidence="2 3" key="1">
    <citation type="submission" date="2018-01" db="EMBL/GenBank/DDBJ databases">
        <title>Whole genome analyses suggest that Burkholderia sensu lato contains two further novel genera in the rhizoxinica-symbiotica group Mycetohabitans gen. nov., and Trinickia gen. nov.: implications for the evolution of diazotrophy and nodulation in the Burkholderiaceae.</title>
        <authorList>
            <person name="Estrada-de los Santos P."/>
            <person name="Palmer M."/>
            <person name="Chavez-Ramirez B."/>
            <person name="Beukes C."/>
            <person name="Steenkamp E.T."/>
            <person name="Hirsch A.M."/>
            <person name="Manyaka P."/>
            <person name="Maluk M."/>
            <person name="Lafos M."/>
            <person name="Crook M."/>
            <person name="Gross E."/>
            <person name="Simon M.F."/>
            <person name="Bueno dos Reis Junior F."/>
            <person name="Poole P.S."/>
            <person name="Venter S.N."/>
            <person name="James E.K."/>
        </authorList>
    </citation>
    <scope>NUCLEOTIDE SEQUENCE [LARGE SCALE GENOMIC DNA]</scope>
    <source>
        <strain evidence="2 3">GP25-8</strain>
    </source>
</reference>
<dbReference type="InterPro" id="IPR010781">
    <property type="entry name" value="DUF1376"/>
</dbReference>
<evidence type="ECO:0000313" key="2">
    <source>
        <dbReference type="EMBL" id="PMS19273.1"/>
    </source>
</evidence>